<proteinExistence type="predicted"/>
<dbReference type="AlphaFoldDB" id="A0A081BRF6"/>
<dbReference type="Proteomes" id="UP000030700">
    <property type="component" value="Unassembled WGS sequence"/>
</dbReference>
<gene>
    <name evidence="2" type="ORF">U14_05264</name>
</gene>
<evidence type="ECO:0000313" key="2">
    <source>
        <dbReference type="EMBL" id="GAK53987.1"/>
    </source>
</evidence>
<dbReference type="HOGENOM" id="CLU_2894852_0_0_0"/>
<accession>A0A081BRF6</accession>
<organism evidence="2">
    <name type="scientific">Candidatus Moduliflexus flocculans</name>
    <dbReference type="NCBI Taxonomy" id="1499966"/>
    <lineage>
        <taxon>Bacteria</taxon>
        <taxon>Candidatus Moduliflexota</taxon>
        <taxon>Candidatus Moduliflexia</taxon>
        <taxon>Candidatus Moduliflexales</taxon>
        <taxon>Candidatus Moduliflexaceae</taxon>
    </lineage>
</organism>
<evidence type="ECO:0000256" key="1">
    <source>
        <dbReference type="SAM" id="MobiDB-lite"/>
    </source>
</evidence>
<sequence>MKRKAPNADIGEHDITPHDHPAIPCLMEKQKAGKRLTHEYAPAVSYVSTCFQYHILFLCITQ</sequence>
<feature type="region of interest" description="Disordered" evidence="1">
    <location>
        <begin position="1"/>
        <end position="20"/>
    </location>
</feature>
<protein>
    <submittedName>
        <fullName evidence="2">Uncharacterized protein</fullName>
    </submittedName>
</protein>
<name>A0A081BRF6_9BACT</name>
<reference evidence="2" key="1">
    <citation type="journal article" date="2015" name="PeerJ">
        <title>First genomic representation of candidate bacterial phylum KSB3 points to enhanced environmental sensing as a trigger of wastewater bulking.</title>
        <authorList>
            <person name="Sekiguchi Y."/>
            <person name="Ohashi A."/>
            <person name="Parks D.H."/>
            <person name="Yamauchi T."/>
            <person name="Tyson G.W."/>
            <person name="Hugenholtz P."/>
        </authorList>
    </citation>
    <scope>NUCLEOTIDE SEQUENCE [LARGE SCALE GENOMIC DNA]</scope>
</reference>
<feature type="compositionally biased region" description="Basic and acidic residues" evidence="1">
    <location>
        <begin position="10"/>
        <end position="20"/>
    </location>
</feature>
<dbReference type="EMBL" id="DF820460">
    <property type="protein sequence ID" value="GAK53987.1"/>
    <property type="molecule type" value="Genomic_DNA"/>
</dbReference>
<evidence type="ECO:0000313" key="3">
    <source>
        <dbReference type="Proteomes" id="UP000030700"/>
    </source>
</evidence>
<keyword evidence="3" id="KW-1185">Reference proteome</keyword>